<name>A0A916YLI4_9BACL</name>
<dbReference type="SUPFAM" id="SSF55347">
    <property type="entry name" value="Glyceraldehyde-3-phosphate dehydrogenase-like, C-terminal domain"/>
    <property type="match status" value="1"/>
</dbReference>
<dbReference type="RefSeq" id="WP_188988758.1">
    <property type="nucleotide sequence ID" value="NZ_BMHP01000001.1"/>
</dbReference>
<accession>A0A916YLI4</accession>
<feature type="domain" description="Gfo/Idh/MocA-like oxidoreductase N-terminal" evidence="1">
    <location>
        <begin position="8"/>
        <end position="123"/>
    </location>
</feature>
<dbReference type="InterPro" id="IPR036291">
    <property type="entry name" value="NAD(P)-bd_dom_sf"/>
</dbReference>
<dbReference type="InterPro" id="IPR055170">
    <property type="entry name" value="GFO_IDH_MocA-like_dom"/>
</dbReference>
<evidence type="ECO:0000313" key="3">
    <source>
        <dbReference type="EMBL" id="GGD50250.1"/>
    </source>
</evidence>
<dbReference type="InterPro" id="IPR052515">
    <property type="entry name" value="Gfo/Idh/MocA_Oxidoreductase"/>
</dbReference>
<evidence type="ECO:0000259" key="1">
    <source>
        <dbReference type="Pfam" id="PF01408"/>
    </source>
</evidence>
<dbReference type="SUPFAM" id="SSF51735">
    <property type="entry name" value="NAD(P)-binding Rossmann-fold domains"/>
    <property type="match status" value="1"/>
</dbReference>
<dbReference type="Gene3D" id="3.30.360.10">
    <property type="entry name" value="Dihydrodipicolinate Reductase, domain 2"/>
    <property type="match status" value="1"/>
</dbReference>
<evidence type="ECO:0000313" key="4">
    <source>
        <dbReference type="Proteomes" id="UP000612456"/>
    </source>
</evidence>
<dbReference type="PANTHER" id="PTHR43249">
    <property type="entry name" value="UDP-N-ACETYL-2-AMINO-2-DEOXY-D-GLUCURONATE OXIDASE"/>
    <property type="match status" value="1"/>
</dbReference>
<organism evidence="3 4">
    <name type="scientific">Paenibacillus nasutitermitis</name>
    <dbReference type="NCBI Taxonomy" id="1652958"/>
    <lineage>
        <taxon>Bacteria</taxon>
        <taxon>Bacillati</taxon>
        <taxon>Bacillota</taxon>
        <taxon>Bacilli</taxon>
        <taxon>Bacillales</taxon>
        <taxon>Paenibacillaceae</taxon>
        <taxon>Paenibacillus</taxon>
    </lineage>
</organism>
<dbReference type="Pfam" id="PF01408">
    <property type="entry name" value="GFO_IDH_MocA"/>
    <property type="match status" value="1"/>
</dbReference>
<proteinExistence type="predicted"/>
<dbReference type="EMBL" id="BMHP01000001">
    <property type="protein sequence ID" value="GGD50250.1"/>
    <property type="molecule type" value="Genomic_DNA"/>
</dbReference>
<dbReference type="GO" id="GO:0000166">
    <property type="term" value="F:nucleotide binding"/>
    <property type="evidence" value="ECO:0007669"/>
    <property type="project" value="InterPro"/>
</dbReference>
<dbReference type="Gene3D" id="3.40.50.720">
    <property type="entry name" value="NAD(P)-binding Rossmann-like Domain"/>
    <property type="match status" value="1"/>
</dbReference>
<dbReference type="PANTHER" id="PTHR43249:SF1">
    <property type="entry name" value="D-GLUCOSIDE 3-DEHYDROGENASE"/>
    <property type="match status" value="1"/>
</dbReference>
<dbReference type="Pfam" id="PF22725">
    <property type="entry name" value="GFO_IDH_MocA_C3"/>
    <property type="match status" value="1"/>
</dbReference>
<reference evidence="3" key="2">
    <citation type="submission" date="2020-09" db="EMBL/GenBank/DDBJ databases">
        <authorList>
            <person name="Sun Q."/>
            <person name="Zhou Y."/>
        </authorList>
    </citation>
    <scope>NUCLEOTIDE SEQUENCE</scope>
    <source>
        <strain evidence="3">CGMCC 1.15178</strain>
    </source>
</reference>
<evidence type="ECO:0000259" key="2">
    <source>
        <dbReference type="Pfam" id="PF22725"/>
    </source>
</evidence>
<sequence length="341" mass="37846">MIEAESPVRFGIIGCGIIADVHAKGIRDTEEAVLTAVYDHAEEVAERFAAQYSAAVCSTLEELLARDDVDVVCICTPSGLHADQTVMAARAGKHIIVEKPMAIRLEDIDRMLDACVKGRVMLSTVFPRRMSPQAQYAKKMIEDGRLGRLSLCSAYVKLYRDQAYYDSAGWRGTWAMDGGGAMMNQGIHTVDLLQWLAGKVESLHGRSKAVLRSIEVEDTAVSLLQYRSGAMGTLEITTTAYKGRGQRLEIHGERGTLIIEEDDIVFLEIDGENVSLPVFEPFRVIPDGHRMQIRDMALAVREKREPMVPGREGRHSLEIILGTYKSSREQRDIMLSPPVQA</sequence>
<dbReference type="AlphaFoldDB" id="A0A916YLI4"/>
<reference evidence="3" key="1">
    <citation type="journal article" date="2014" name="Int. J. Syst. Evol. Microbiol.">
        <title>Complete genome sequence of Corynebacterium casei LMG S-19264T (=DSM 44701T), isolated from a smear-ripened cheese.</title>
        <authorList>
            <consortium name="US DOE Joint Genome Institute (JGI-PGF)"/>
            <person name="Walter F."/>
            <person name="Albersmeier A."/>
            <person name="Kalinowski J."/>
            <person name="Ruckert C."/>
        </authorList>
    </citation>
    <scope>NUCLEOTIDE SEQUENCE</scope>
    <source>
        <strain evidence="3">CGMCC 1.15178</strain>
    </source>
</reference>
<feature type="domain" description="GFO/IDH/MocA-like oxidoreductase" evidence="2">
    <location>
        <begin position="135"/>
        <end position="257"/>
    </location>
</feature>
<protein>
    <submittedName>
        <fullName evidence="3">Oxidoreductase</fullName>
    </submittedName>
</protein>
<gene>
    <name evidence="3" type="ORF">GCM10010911_04780</name>
</gene>
<keyword evidence="4" id="KW-1185">Reference proteome</keyword>
<dbReference type="InterPro" id="IPR000683">
    <property type="entry name" value="Gfo/Idh/MocA-like_OxRdtase_N"/>
</dbReference>
<comment type="caution">
    <text evidence="3">The sequence shown here is derived from an EMBL/GenBank/DDBJ whole genome shotgun (WGS) entry which is preliminary data.</text>
</comment>
<dbReference type="Proteomes" id="UP000612456">
    <property type="component" value="Unassembled WGS sequence"/>
</dbReference>